<evidence type="ECO:0000256" key="1">
    <source>
        <dbReference type="SAM" id="MobiDB-lite"/>
    </source>
</evidence>
<gene>
    <name evidence="3" type="ORF">NCTC11978_01756</name>
</gene>
<organism evidence="3 4">
    <name type="scientific">Legionella feeleii</name>
    <dbReference type="NCBI Taxonomy" id="453"/>
    <lineage>
        <taxon>Bacteria</taxon>
        <taxon>Pseudomonadati</taxon>
        <taxon>Pseudomonadota</taxon>
        <taxon>Gammaproteobacteria</taxon>
        <taxon>Legionellales</taxon>
        <taxon>Legionellaceae</taxon>
        <taxon>Legionella</taxon>
    </lineage>
</organism>
<dbReference type="InterPro" id="IPR003540">
    <property type="entry name" value="ADP-ribosyltransferase"/>
</dbReference>
<evidence type="ECO:0000313" key="3">
    <source>
        <dbReference type="EMBL" id="STX38570.1"/>
    </source>
</evidence>
<reference evidence="3 4" key="1">
    <citation type="submission" date="2018-06" db="EMBL/GenBank/DDBJ databases">
        <authorList>
            <consortium name="Pathogen Informatics"/>
            <person name="Doyle S."/>
        </authorList>
    </citation>
    <scope>NUCLEOTIDE SEQUENCE [LARGE SCALE GENOMIC DNA]</scope>
    <source>
        <strain evidence="3 4">NCTC11978</strain>
    </source>
</reference>
<proteinExistence type="predicted"/>
<dbReference type="AlphaFoldDB" id="A0A378IUF3"/>
<sequence length="891" mass="102603">MMKDVYAEQTYHLEKGPRNKSEATYDLEKIALAFLNESDHMITVFYNGRQELEVRIDDHTYNLTKILEHADFEHLEFADNTLDGYVAFLRRKTNRYRPHLDEEPEDNLDEQIQSAESTKTVEFIEKPTEKLTEEATEDLTEDLTEELIDDITEDLTELKYVELADLELDEVGVAENESGQKKDGFPTRKDFQSRDPEGIYDDLSYAEKLAVNIYTTPAYYHINAFLRTRGRSENLRKLPARELAQQVQETILVCCIAAQGLNKIDIQSLEGGDESVKLEKLNRFEKKSDMEAVFQERVNDVKRKRKEKKQEAFISSSLKDDINFSQYDTYVTIYQPFGKNPLGKRVELLADLKKEREVLFTPGTQLKFYGYRNKERHHYFAAIPVRSLEGAAESRRYSAKNIAIRDGLIILHEELAQALGTYQRERKPAKTGFFSKIHFSSSKKILQKIDGLIDFLAVSNPLDQASYLKKLQEIKKLISEELIKSSKINPSESNKQVQTVVLAMRHVNQYVEEQIQVANKRLSEGVEPSRLLADMKKLDKEVRARIEETTDAMANIQQIKAICADRYSDKAYCGNAALNRKILLDKEIADLLTPETIALIFDEHQQLKKQGKLGRLSPEDSIAIKRDEQEKDTYISLADALLFGFKDGLNVIEHLPNNDKRYGPKEYDEQKKSFRENTGRIIENLLNASRLFGLNPNATKYQHQENDSSFLPLGRRFAQIEMVIGLIKRDGQGDELVFVPGFEAAHIRSQCVRGFRNICQIKEEAPNVYVVVEKGITSLNDLVSKFISDPTLLFDSSISHLLYDRVHFEACLEQDTIIRIEKNEYRLADFFREVIKLCASSPDYYAAQEQFDLRMHVVEAHLQEKFPKQWKQGAALINKPPKNDVPNLLTM</sequence>
<dbReference type="Proteomes" id="UP000254033">
    <property type="component" value="Unassembled WGS sequence"/>
</dbReference>
<dbReference type="SUPFAM" id="SSF56399">
    <property type="entry name" value="ADP-ribosylation"/>
    <property type="match status" value="1"/>
</dbReference>
<evidence type="ECO:0000259" key="2">
    <source>
        <dbReference type="Pfam" id="PF03496"/>
    </source>
</evidence>
<protein>
    <recommendedName>
        <fullName evidence="2">ADP ribosyltransferase domain-containing protein</fullName>
    </recommendedName>
</protein>
<feature type="domain" description="ADP ribosyltransferase" evidence="2">
    <location>
        <begin position="197"/>
        <end position="368"/>
    </location>
</feature>
<feature type="region of interest" description="Disordered" evidence="1">
    <location>
        <begin position="174"/>
        <end position="193"/>
    </location>
</feature>
<feature type="compositionally biased region" description="Basic and acidic residues" evidence="1">
    <location>
        <begin position="178"/>
        <end position="193"/>
    </location>
</feature>
<dbReference type="RefSeq" id="WP_147281870.1">
    <property type="nucleotide sequence ID" value="NZ_UGNY01000001.1"/>
</dbReference>
<accession>A0A378IUF3</accession>
<dbReference type="EMBL" id="UGNY01000001">
    <property type="protein sequence ID" value="STX38570.1"/>
    <property type="molecule type" value="Genomic_DNA"/>
</dbReference>
<evidence type="ECO:0000313" key="4">
    <source>
        <dbReference type="Proteomes" id="UP000254033"/>
    </source>
</evidence>
<dbReference type="Gene3D" id="3.90.176.10">
    <property type="entry name" value="Toxin ADP-ribosyltransferase, Chain A, domain 1"/>
    <property type="match status" value="1"/>
</dbReference>
<dbReference type="Pfam" id="PF03496">
    <property type="entry name" value="ADPrib_exo_Tox"/>
    <property type="match status" value="1"/>
</dbReference>
<name>A0A378IUF3_9GAMM</name>